<dbReference type="Proteomes" id="UP001165160">
    <property type="component" value="Unassembled WGS sequence"/>
</dbReference>
<dbReference type="InterPro" id="IPR007627">
    <property type="entry name" value="RNA_pol_sigma70_r2"/>
</dbReference>
<keyword evidence="3" id="KW-1185">Reference proteome</keyword>
<dbReference type="InterPro" id="IPR014284">
    <property type="entry name" value="RNA_pol_sigma-70_dom"/>
</dbReference>
<dbReference type="InterPro" id="IPR013325">
    <property type="entry name" value="RNA_pol_sigma_r2"/>
</dbReference>
<dbReference type="Pfam" id="PF04542">
    <property type="entry name" value="Sigma70_r2"/>
    <property type="match status" value="1"/>
</dbReference>
<gene>
    <name evidence="2" type="ORF">TrVE_jg4582</name>
</gene>
<sequence>MVYFKIFTGMSTCGPPSGQYLNYQQEKNATPQELIESNLPLIKYFTRRYPDSIYDDVLSTASMALIIAASKYNGSSRFSSYAGLWIRSLTRREARKYSYGSGGPRRPDRAWTQSSKEYYNNNSKISDKKIPQPIALHLLSPSQVLSSECDTIERVSFFESLYDNLPSTLDDFEKIVFMTRTQPREDFTPDLLPYREVCERLGLDYDENANRVAKGWDRAVKKIRKSSWATENKETWRNVN</sequence>
<evidence type="ECO:0000313" key="3">
    <source>
        <dbReference type="Proteomes" id="UP001165160"/>
    </source>
</evidence>
<name>A0A9W7F6R3_9STRA</name>
<evidence type="ECO:0000313" key="2">
    <source>
        <dbReference type="EMBL" id="GMI05455.1"/>
    </source>
</evidence>
<dbReference type="GO" id="GO:0006352">
    <property type="term" value="P:DNA-templated transcription initiation"/>
    <property type="evidence" value="ECO:0007669"/>
    <property type="project" value="InterPro"/>
</dbReference>
<organism evidence="2 3">
    <name type="scientific">Triparma verrucosa</name>
    <dbReference type="NCBI Taxonomy" id="1606542"/>
    <lineage>
        <taxon>Eukaryota</taxon>
        <taxon>Sar</taxon>
        <taxon>Stramenopiles</taxon>
        <taxon>Ochrophyta</taxon>
        <taxon>Bolidophyceae</taxon>
        <taxon>Parmales</taxon>
        <taxon>Triparmaceae</taxon>
        <taxon>Triparma</taxon>
    </lineage>
</organism>
<dbReference type="Gene3D" id="1.10.1740.10">
    <property type="match status" value="1"/>
</dbReference>
<accession>A0A9W7F6R3</accession>
<dbReference type="AlphaFoldDB" id="A0A9W7F6R3"/>
<dbReference type="SUPFAM" id="SSF88946">
    <property type="entry name" value="Sigma2 domain of RNA polymerase sigma factors"/>
    <property type="match status" value="1"/>
</dbReference>
<dbReference type="NCBIfam" id="TIGR02937">
    <property type="entry name" value="sigma70-ECF"/>
    <property type="match status" value="1"/>
</dbReference>
<dbReference type="EMBL" id="BRXX01000331">
    <property type="protein sequence ID" value="GMI05455.1"/>
    <property type="molecule type" value="Genomic_DNA"/>
</dbReference>
<feature type="domain" description="RNA polymerase sigma-70 region 2" evidence="1">
    <location>
        <begin position="34"/>
        <end position="96"/>
    </location>
</feature>
<protein>
    <recommendedName>
        <fullName evidence="1">RNA polymerase sigma-70 region 2 domain-containing protein</fullName>
    </recommendedName>
</protein>
<comment type="caution">
    <text evidence="2">The sequence shown here is derived from an EMBL/GenBank/DDBJ whole genome shotgun (WGS) entry which is preliminary data.</text>
</comment>
<proteinExistence type="predicted"/>
<reference evidence="3" key="1">
    <citation type="journal article" date="2023" name="Commun. Biol.">
        <title>Genome analysis of Parmales, the sister group of diatoms, reveals the evolutionary specialization of diatoms from phago-mixotrophs to photoautotrophs.</title>
        <authorList>
            <person name="Ban H."/>
            <person name="Sato S."/>
            <person name="Yoshikawa S."/>
            <person name="Yamada K."/>
            <person name="Nakamura Y."/>
            <person name="Ichinomiya M."/>
            <person name="Sato N."/>
            <person name="Blanc-Mathieu R."/>
            <person name="Endo H."/>
            <person name="Kuwata A."/>
            <person name="Ogata H."/>
        </authorList>
    </citation>
    <scope>NUCLEOTIDE SEQUENCE [LARGE SCALE GENOMIC DNA]</scope>
    <source>
        <strain evidence="3">NIES 3699</strain>
    </source>
</reference>
<evidence type="ECO:0000259" key="1">
    <source>
        <dbReference type="Pfam" id="PF04542"/>
    </source>
</evidence>
<dbReference type="GO" id="GO:0003700">
    <property type="term" value="F:DNA-binding transcription factor activity"/>
    <property type="evidence" value="ECO:0007669"/>
    <property type="project" value="InterPro"/>
</dbReference>